<feature type="signal peptide" evidence="1">
    <location>
        <begin position="1"/>
        <end position="23"/>
    </location>
</feature>
<evidence type="ECO:0000313" key="2">
    <source>
        <dbReference type="EMBL" id="KAH3851488.1"/>
    </source>
</evidence>
<keyword evidence="1" id="KW-0732">Signal</keyword>
<comment type="caution">
    <text evidence="2">The sequence shown here is derived from an EMBL/GenBank/DDBJ whole genome shotgun (WGS) entry which is preliminary data.</text>
</comment>
<protein>
    <submittedName>
        <fullName evidence="2">Uncharacterized protein</fullName>
    </submittedName>
</protein>
<name>A0A9D4R286_DREPO</name>
<gene>
    <name evidence="2" type="ORF">DPMN_093970</name>
</gene>
<keyword evidence="3" id="KW-1185">Reference proteome</keyword>
<dbReference type="Proteomes" id="UP000828390">
    <property type="component" value="Unassembled WGS sequence"/>
</dbReference>
<organism evidence="2 3">
    <name type="scientific">Dreissena polymorpha</name>
    <name type="common">Zebra mussel</name>
    <name type="synonym">Mytilus polymorpha</name>
    <dbReference type="NCBI Taxonomy" id="45954"/>
    <lineage>
        <taxon>Eukaryota</taxon>
        <taxon>Metazoa</taxon>
        <taxon>Spiralia</taxon>
        <taxon>Lophotrochozoa</taxon>
        <taxon>Mollusca</taxon>
        <taxon>Bivalvia</taxon>
        <taxon>Autobranchia</taxon>
        <taxon>Heteroconchia</taxon>
        <taxon>Euheterodonta</taxon>
        <taxon>Imparidentia</taxon>
        <taxon>Neoheterodontei</taxon>
        <taxon>Myida</taxon>
        <taxon>Dreissenoidea</taxon>
        <taxon>Dreissenidae</taxon>
        <taxon>Dreissena</taxon>
    </lineage>
</organism>
<sequence length="75" mass="8741">MRVLLLSFTLLYKLGLLIPQSTALDIATNDRTMLQGTLDYLMRISYYQLRHNLTEDDFDDIVKLFLSKGNRIMSI</sequence>
<feature type="chain" id="PRO_5039732897" evidence="1">
    <location>
        <begin position="24"/>
        <end position="75"/>
    </location>
</feature>
<proteinExistence type="predicted"/>
<dbReference type="EMBL" id="JAIWYP010000003">
    <property type="protein sequence ID" value="KAH3851488.1"/>
    <property type="molecule type" value="Genomic_DNA"/>
</dbReference>
<evidence type="ECO:0000256" key="1">
    <source>
        <dbReference type="SAM" id="SignalP"/>
    </source>
</evidence>
<reference evidence="2" key="1">
    <citation type="journal article" date="2019" name="bioRxiv">
        <title>The Genome of the Zebra Mussel, Dreissena polymorpha: A Resource for Invasive Species Research.</title>
        <authorList>
            <person name="McCartney M.A."/>
            <person name="Auch B."/>
            <person name="Kono T."/>
            <person name="Mallez S."/>
            <person name="Zhang Y."/>
            <person name="Obille A."/>
            <person name="Becker A."/>
            <person name="Abrahante J.E."/>
            <person name="Garbe J."/>
            <person name="Badalamenti J.P."/>
            <person name="Herman A."/>
            <person name="Mangelson H."/>
            <person name="Liachko I."/>
            <person name="Sullivan S."/>
            <person name="Sone E.D."/>
            <person name="Koren S."/>
            <person name="Silverstein K.A.T."/>
            <person name="Beckman K.B."/>
            <person name="Gohl D.M."/>
        </authorList>
    </citation>
    <scope>NUCLEOTIDE SEQUENCE</scope>
    <source>
        <strain evidence="2">Duluth1</strain>
        <tissue evidence="2">Whole animal</tissue>
    </source>
</reference>
<evidence type="ECO:0000313" key="3">
    <source>
        <dbReference type="Proteomes" id="UP000828390"/>
    </source>
</evidence>
<accession>A0A9D4R286</accession>
<reference evidence="2" key="2">
    <citation type="submission" date="2020-11" db="EMBL/GenBank/DDBJ databases">
        <authorList>
            <person name="McCartney M.A."/>
            <person name="Auch B."/>
            <person name="Kono T."/>
            <person name="Mallez S."/>
            <person name="Becker A."/>
            <person name="Gohl D.M."/>
            <person name="Silverstein K.A.T."/>
            <person name="Koren S."/>
            <person name="Bechman K.B."/>
            <person name="Herman A."/>
            <person name="Abrahante J.E."/>
            <person name="Garbe J."/>
        </authorList>
    </citation>
    <scope>NUCLEOTIDE SEQUENCE</scope>
    <source>
        <strain evidence="2">Duluth1</strain>
        <tissue evidence="2">Whole animal</tissue>
    </source>
</reference>
<dbReference type="AlphaFoldDB" id="A0A9D4R286"/>